<dbReference type="PANTHER" id="PTHR34203:SF15">
    <property type="entry name" value="SLL1173 PROTEIN"/>
    <property type="match status" value="1"/>
</dbReference>
<proteinExistence type="predicted"/>
<dbReference type="InterPro" id="IPR029063">
    <property type="entry name" value="SAM-dependent_MTases_sf"/>
</dbReference>
<name>A0ABS3KEE1_9PROT</name>
<comment type="caution">
    <text evidence="2">The sequence shown here is derived from an EMBL/GenBank/DDBJ whole genome shotgun (WGS) entry which is preliminary data.</text>
</comment>
<keyword evidence="2" id="KW-0808">Transferase</keyword>
<dbReference type="Proteomes" id="UP001518990">
    <property type="component" value="Unassembled WGS sequence"/>
</dbReference>
<sequence length="274" mass="30326">MRQPKQEAKRRTYDALYAALDPRSVNGLYDTIVKRIFTSHLANGDRVADLGAFHGRQTLLMAAAVGPLGRVFAFEPLDTAFATLCQQIERHGLQSVIEPRQVALMDRHAEVDFYLVNEAPGRSGLVWTGSPSEKAGSFTATRMRVQGTQLDDALQASGPLRLLHLDLEGAELTALRGATDLLMRHRPLLVFRNSRAAAAAMHHYTAEEFCGFFDAAGYEIFNILSFRFQAQDWTTGRQPSWYIGIPAEDETSKGSLHGMIDDVIGQKALSSIFD</sequence>
<dbReference type="RefSeq" id="WP_207448261.1">
    <property type="nucleotide sequence ID" value="NZ_CP061091.1"/>
</dbReference>
<dbReference type="GO" id="GO:0008168">
    <property type="term" value="F:methyltransferase activity"/>
    <property type="evidence" value="ECO:0007669"/>
    <property type="project" value="UniProtKB-KW"/>
</dbReference>
<dbReference type="PANTHER" id="PTHR34203">
    <property type="entry name" value="METHYLTRANSFERASE, FKBM FAMILY PROTEIN"/>
    <property type="match status" value="1"/>
</dbReference>
<feature type="domain" description="Methyltransferase FkbM" evidence="1">
    <location>
        <begin position="49"/>
        <end position="195"/>
    </location>
</feature>
<dbReference type="NCBIfam" id="TIGR01444">
    <property type="entry name" value="fkbM_fam"/>
    <property type="match status" value="1"/>
</dbReference>
<dbReference type="GO" id="GO:0032259">
    <property type="term" value="P:methylation"/>
    <property type="evidence" value="ECO:0007669"/>
    <property type="project" value="UniProtKB-KW"/>
</dbReference>
<dbReference type="Gene3D" id="3.40.50.150">
    <property type="entry name" value="Vaccinia Virus protein VP39"/>
    <property type="match status" value="1"/>
</dbReference>
<dbReference type="SUPFAM" id="SSF53335">
    <property type="entry name" value="S-adenosyl-L-methionine-dependent methyltransferases"/>
    <property type="match status" value="1"/>
</dbReference>
<keyword evidence="3" id="KW-1185">Reference proteome</keyword>
<dbReference type="EMBL" id="JACTNF010000014">
    <property type="protein sequence ID" value="MBO1075810.1"/>
    <property type="molecule type" value="Genomic_DNA"/>
</dbReference>
<reference evidence="2 3" key="1">
    <citation type="submission" date="2020-09" db="EMBL/GenBank/DDBJ databases">
        <title>Roseomonas.</title>
        <authorList>
            <person name="Zhu W."/>
        </authorList>
    </citation>
    <scope>NUCLEOTIDE SEQUENCE [LARGE SCALE GENOMIC DNA]</scope>
    <source>
        <strain evidence="2 3">1311</strain>
    </source>
</reference>
<protein>
    <submittedName>
        <fullName evidence="2">FkbM family methyltransferase</fullName>
    </submittedName>
</protein>
<evidence type="ECO:0000313" key="2">
    <source>
        <dbReference type="EMBL" id="MBO1075810.1"/>
    </source>
</evidence>
<evidence type="ECO:0000259" key="1">
    <source>
        <dbReference type="Pfam" id="PF05050"/>
    </source>
</evidence>
<gene>
    <name evidence="2" type="ORF">IAI60_14430</name>
</gene>
<dbReference type="InterPro" id="IPR052514">
    <property type="entry name" value="SAM-dependent_MTase"/>
</dbReference>
<dbReference type="InterPro" id="IPR006342">
    <property type="entry name" value="FkbM_mtfrase"/>
</dbReference>
<dbReference type="Pfam" id="PF05050">
    <property type="entry name" value="Methyltransf_21"/>
    <property type="match status" value="1"/>
</dbReference>
<evidence type="ECO:0000313" key="3">
    <source>
        <dbReference type="Proteomes" id="UP001518990"/>
    </source>
</evidence>
<accession>A0ABS3KEE1</accession>
<organism evidence="2 3">
    <name type="scientific">Roseomonas marmotae</name>
    <dbReference type="NCBI Taxonomy" id="2768161"/>
    <lineage>
        <taxon>Bacteria</taxon>
        <taxon>Pseudomonadati</taxon>
        <taxon>Pseudomonadota</taxon>
        <taxon>Alphaproteobacteria</taxon>
        <taxon>Acetobacterales</taxon>
        <taxon>Roseomonadaceae</taxon>
        <taxon>Roseomonas</taxon>
    </lineage>
</organism>
<keyword evidence="2" id="KW-0489">Methyltransferase</keyword>